<keyword evidence="3" id="KW-1185">Reference proteome</keyword>
<proteinExistence type="predicted"/>
<comment type="caution">
    <text evidence="2">The sequence shown here is derived from an EMBL/GenBank/DDBJ whole genome shotgun (WGS) entry which is preliminary data.</text>
</comment>
<reference evidence="3" key="1">
    <citation type="journal article" date="2019" name="Int. J. Syst. Evol. Microbiol.">
        <title>The Global Catalogue of Microorganisms (GCM) 10K type strain sequencing project: providing services to taxonomists for standard genome sequencing and annotation.</title>
        <authorList>
            <consortium name="The Broad Institute Genomics Platform"/>
            <consortium name="The Broad Institute Genome Sequencing Center for Infectious Disease"/>
            <person name="Wu L."/>
            <person name="Ma J."/>
        </authorList>
    </citation>
    <scope>NUCLEOTIDE SEQUENCE [LARGE SCALE GENOMIC DNA]</scope>
    <source>
        <strain evidence="3">CCUG 55854</strain>
    </source>
</reference>
<protein>
    <submittedName>
        <fullName evidence="2">Uncharacterized protein</fullName>
    </submittedName>
</protein>
<keyword evidence="1" id="KW-0472">Membrane</keyword>
<feature type="transmembrane region" description="Helical" evidence="1">
    <location>
        <begin position="25"/>
        <end position="48"/>
    </location>
</feature>
<evidence type="ECO:0000256" key="1">
    <source>
        <dbReference type="SAM" id="Phobius"/>
    </source>
</evidence>
<dbReference type="Proteomes" id="UP001597033">
    <property type="component" value="Unassembled WGS sequence"/>
</dbReference>
<name>A0ABW3LZ94_9GAMM</name>
<dbReference type="EMBL" id="JBHTKN010000009">
    <property type="protein sequence ID" value="MFD1043347.1"/>
    <property type="molecule type" value="Genomic_DNA"/>
</dbReference>
<evidence type="ECO:0000313" key="2">
    <source>
        <dbReference type="EMBL" id="MFD1043347.1"/>
    </source>
</evidence>
<keyword evidence="1" id="KW-1133">Transmembrane helix</keyword>
<accession>A0ABW3LZ94</accession>
<sequence>MNDNDGRCAPPGHKRRFARLRGGRLLRAAIFLFALAYALAVTAMAVAMGGADAQPLAGREGSGLPDMPTRLSP</sequence>
<organism evidence="2 3">
    <name type="scientific">Pseudoxanthomonas kaohsiungensis</name>
    <dbReference type="NCBI Taxonomy" id="283923"/>
    <lineage>
        <taxon>Bacteria</taxon>
        <taxon>Pseudomonadati</taxon>
        <taxon>Pseudomonadota</taxon>
        <taxon>Gammaproteobacteria</taxon>
        <taxon>Lysobacterales</taxon>
        <taxon>Lysobacteraceae</taxon>
        <taxon>Pseudoxanthomonas</taxon>
    </lineage>
</organism>
<evidence type="ECO:0000313" key="3">
    <source>
        <dbReference type="Proteomes" id="UP001597033"/>
    </source>
</evidence>
<keyword evidence="1" id="KW-0812">Transmembrane</keyword>
<dbReference type="RefSeq" id="WP_162378564.1">
    <property type="nucleotide sequence ID" value="NZ_JBHTKN010000009.1"/>
</dbReference>
<gene>
    <name evidence="2" type="ORF">ACFQ2N_13425</name>
</gene>